<feature type="compositionally biased region" description="Polar residues" evidence="1">
    <location>
        <begin position="102"/>
        <end position="122"/>
    </location>
</feature>
<dbReference type="Pfam" id="PF26583">
    <property type="entry name" value="Spectrin_YLPM1"/>
    <property type="match status" value="1"/>
</dbReference>
<feature type="domain" description="YLPM1-like spectrin repeat" evidence="2">
    <location>
        <begin position="9"/>
        <end position="55"/>
    </location>
</feature>
<feature type="compositionally biased region" description="Polar residues" evidence="1">
    <location>
        <begin position="296"/>
        <end position="313"/>
    </location>
</feature>
<evidence type="ECO:0000259" key="2">
    <source>
        <dbReference type="Pfam" id="PF26583"/>
    </source>
</evidence>
<proteinExistence type="predicted"/>
<sequence>MQQPMAGTTDHPNREQFQQYEQQWMMYQKQMDDKRADIQRRKQTLMQEQGQVSPQQGQQQGQFGGPRPPAPRGGINQMPGPRGPQMNRGRPDFRPRGPQGQFRPQMNQGPRGNFNSGFQGMSQEEDYEEKGMDLDDDLEEEGNALMNQVNQVEPQGQNMGGPRAPWSMGGNNKFGGQEQQNFGRGMARGQRPPRGRGGRGNQRGGRGGGGGPVPLMSMSFKDQGGETYEGQGEGEKYDDSYERNPNNVPIGQGRGGPRFGFNRGQGDPRPRFQKNNPNQQGFNNPNQGPRFGGRGMQNQGPRFGFQGNQQNLQREGWHGAQEEGRQQAWLQKHLHGGGGGNPQHSGHGDRNKAEPEDQFDGPKDTSQSVLKLSQKLPQNSQIRRALPNLGTYQLMNNKREVQVKKILGRSLGNKI</sequence>
<feature type="compositionally biased region" description="Basic and acidic residues" evidence="1">
    <location>
        <begin position="233"/>
        <end position="242"/>
    </location>
</feature>
<dbReference type="InParanoid" id="K1QV81"/>
<feature type="region of interest" description="Disordered" evidence="1">
    <location>
        <begin position="152"/>
        <end position="368"/>
    </location>
</feature>
<reference evidence="3" key="1">
    <citation type="journal article" date="2012" name="Nature">
        <title>The oyster genome reveals stress adaptation and complexity of shell formation.</title>
        <authorList>
            <person name="Zhang G."/>
            <person name="Fang X."/>
            <person name="Guo X."/>
            <person name="Li L."/>
            <person name="Luo R."/>
            <person name="Xu F."/>
            <person name="Yang P."/>
            <person name="Zhang L."/>
            <person name="Wang X."/>
            <person name="Qi H."/>
            <person name="Xiong Z."/>
            <person name="Que H."/>
            <person name="Xie Y."/>
            <person name="Holland P.W."/>
            <person name="Paps J."/>
            <person name="Zhu Y."/>
            <person name="Wu F."/>
            <person name="Chen Y."/>
            <person name="Wang J."/>
            <person name="Peng C."/>
            <person name="Meng J."/>
            <person name="Yang L."/>
            <person name="Liu J."/>
            <person name="Wen B."/>
            <person name="Zhang N."/>
            <person name="Huang Z."/>
            <person name="Zhu Q."/>
            <person name="Feng Y."/>
            <person name="Mount A."/>
            <person name="Hedgecock D."/>
            <person name="Xu Z."/>
            <person name="Liu Y."/>
            <person name="Domazet-Loso T."/>
            <person name="Du Y."/>
            <person name="Sun X."/>
            <person name="Zhang S."/>
            <person name="Liu B."/>
            <person name="Cheng P."/>
            <person name="Jiang X."/>
            <person name="Li J."/>
            <person name="Fan D."/>
            <person name="Wang W."/>
            <person name="Fu W."/>
            <person name="Wang T."/>
            <person name="Wang B."/>
            <person name="Zhang J."/>
            <person name="Peng Z."/>
            <person name="Li Y."/>
            <person name="Li N."/>
            <person name="Wang J."/>
            <person name="Chen M."/>
            <person name="He Y."/>
            <person name="Tan F."/>
            <person name="Song X."/>
            <person name="Zheng Q."/>
            <person name="Huang R."/>
            <person name="Yang H."/>
            <person name="Du X."/>
            <person name="Chen L."/>
            <person name="Yang M."/>
            <person name="Gaffney P.M."/>
            <person name="Wang S."/>
            <person name="Luo L."/>
            <person name="She Z."/>
            <person name="Ming Y."/>
            <person name="Huang W."/>
            <person name="Zhang S."/>
            <person name="Huang B."/>
            <person name="Zhang Y."/>
            <person name="Qu T."/>
            <person name="Ni P."/>
            <person name="Miao G."/>
            <person name="Wang J."/>
            <person name="Wang Q."/>
            <person name="Steinberg C.E."/>
            <person name="Wang H."/>
            <person name="Li N."/>
            <person name="Qian L."/>
            <person name="Zhang G."/>
            <person name="Li Y."/>
            <person name="Yang H."/>
            <person name="Liu X."/>
            <person name="Wang J."/>
            <person name="Yin Y."/>
            <person name="Wang J."/>
        </authorList>
    </citation>
    <scope>NUCLEOTIDE SEQUENCE [LARGE SCALE GENOMIC DNA]</scope>
    <source>
        <strain evidence="3">05x7-T-G4-1.051#20</strain>
    </source>
</reference>
<feature type="region of interest" description="Disordered" evidence="1">
    <location>
        <begin position="1"/>
        <end position="131"/>
    </location>
</feature>
<accession>K1QV81</accession>
<feature type="compositionally biased region" description="Basic and acidic residues" evidence="1">
    <location>
        <begin position="346"/>
        <end position="363"/>
    </location>
</feature>
<dbReference type="InterPro" id="IPR058903">
    <property type="entry name" value="Spectrin_YLPM1-like"/>
</dbReference>
<evidence type="ECO:0000256" key="1">
    <source>
        <dbReference type="SAM" id="MobiDB-lite"/>
    </source>
</evidence>
<dbReference type="HOGENOM" id="CLU_662676_0_0_1"/>
<dbReference type="AlphaFoldDB" id="K1QV81"/>
<organism evidence="3">
    <name type="scientific">Magallana gigas</name>
    <name type="common">Pacific oyster</name>
    <name type="synonym">Crassostrea gigas</name>
    <dbReference type="NCBI Taxonomy" id="29159"/>
    <lineage>
        <taxon>Eukaryota</taxon>
        <taxon>Metazoa</taxon>
        <taxon>Spiralia</taxon>
        <taxon>Lophotrochozoa</taxon>
        <taxon>Mollusca</taxon>
        <taxon>Bivalvia</taxon>
        <taxon>Autobranchia</taxon>
        <taxon>Pteriomorphia</taxon>
        <taxon>Ostreida</taxon>
        <taxon>Ostreoidea</taxon>
        <taxon>Ostreidae</taxon>
        <taxon>Magallana</taxon>
    </lineage>
</organism>
<dbReference type="EMBL" id="JH817468">
    <property type="protein sequence ID" value="EKC37518.1"/>
    <property type="molecule type" value="Genomic_DNA"/>
</dbReference>
<feature type="compositionally biased region" description="Basic and acidic residues" evidence="1">
    <location>
        <begin position="315"/>
        <end position="325"/>
    </location>
</feature>
<feature type="compositionally biased region" description="Gly residues" evidence="1">
    <location>
        <begin position="198"/>
        <end position="212"/>
    </location>
</feature>
<feature type="compositionally biased region" description="Low complexity" evidence="1">
    <location>
        <begin position="47"/>
        <end position="61"/>
    </location>
</feature>
<feature type="compositionally biased region" description="Basic and acidic residues" evidence="1">
    <location>
        <begin position="30"/>
        <end position="40"/>
    </location>
</feature>
<name>K1QV81_MAGGI</name>
<gene>
    <name evidence="3" type="ORF">CGI_10013969</name>
</gene>
<feature type="compositionally biased region" description="Low complexity" evidence="1">
    <location>
        <begin position="275"/>
        <end position="289"/>
    </location>
</feature>
<evidence type="ECO:0000313" key="3">
    <source>
        <dbReference type="EMBL" id="EKC37518.1"/>
    </source>
</evidence>
<protein>
    <recommendedName>
        <fullName evidence="2">YLPM1-like spectrin repeat domain-containing protein</fullName>
    </recommendedName>
</protein>